<protein>
    <submittedName>
        <fullName evidence="2">Uncharacterized protein</fullName>
    </submittedName>
</protein>
<organism evidence="2 3">
    <name type="scientific">Methylobacterium gregans</name>
    <dbReference type="NCBI Taxonomy" id="374424"/>
    <lineage>
        <taxon>Bacteria</taxon>
        <taxon>Pseudomonadati</taxon>
        <taxon>Pseudomonadota</taxon>
        <taxon>Alphaproteobacteria</taxon>
        <taxon>Hyphomicrobiales</taxon>
        <taxon>Methylobacteriaceae</taxon>
        <taxon>Methylobacterium</taxon>
    </lineage>
</organism>
<reference evidence="2" key="1">
    <citation type="journal article" date="2016" name="Front. Microbiol.">
        <title>Genome Sequence of the Piezophilic, Mesophilic Sulfate-Reducing Bacterium Desulfovibrio indicus J2T.</title>
        <authorList>
            <person name="Cao J."/>
            <person name="Maignien L."/>
            <person name="Shao Z."/>
            <person name="Alain K."/>
            <person name="Jebbar M."/>
        </authorList>
    </citation>
    <scope>NUCLEOTIDE SEQUENCE</scope>
    <source>
        <strain evidence="2">NBRC 103626</strain>
    </source>
</reference>
<keyword evidence="1" id="KW-0812">Transmembrane</keyword>
<gene>
    <name evidence="2" type="ORF">NBEOAGPD_3795</name>
</gene>
<keyword evidence="1" id="KW-1133">Transmembrane helix</keyword>
<accession>A0AA37HR91</accession>
<evidence type="ECO:0000256" key="1">
    <source>
        <dbReference type="SAM" id="Phobius"/>
    </source>
</evidence>
<feature type="transmembrane region" description="Helical" evidence="1">
    <location>
        <begin position="21"/>
        <end position="39"/>
    </location>
</feature>
<keyword evidence="1" id="KW-0472">Membrane</keyword>
<proteinExistence type="predicted"/>
<dbReference type="EMBL" id="BPQM01000101">
    <property type="protein sequence ID" value="GJD80554.1"/>
    <property type="molecule type" value="Genomic_DNA"/>
</dbReference>
<name>A0AA37HR91_9HYPH</name>
<dbReference type="RefSeq" id="WP_283206296.1">
    <property type="nucleotide sequence ID" value="NZ_BPQM01000101.1"/>
</dbReference>
<evidence type="ECO:0000313" key="2">
    <source>
        <dbReference type="EMBL" id="GJD80554.1"/>
    </source>
</evidence>
<keyword evidence="3" id="KW-1185">Reference proteome</keyword>
<reference evidence="2" key="2">
    <citation type="submission" date="2021-08" db="EMBL/GenBank/DDBJ databases">
        <authorList>
            <person name="Tani A."/>
            <person name="Ola A."/>
            <person name="Ogura Y."/>
            <person name="Katsura K."/>
            <person name="Hayashi T."/>
        </authorList>
    </citation>
    <scope>NUCLEOTIDE SEQUENCE</scope>
    <source>
        <strain evidence="2">NBRC 103626</strain>
    </source>
</reference>
<comment type="caution">
    <text evidence="2">The sequence shown here is derived from an EMBL/GenBank/DDBJ whole genome shotgun (WGS) entry which is preliminary data.</text>
</comment>
<evidence type="ECO:0000313" key="3">
    <source>
        <dbReference type="Proteomes" id="UP001055108"/>
    </source>
</evidence>
<dbReference type="AlphaFoldDB" id="A0AA37HR91"/>
<sequence length="40" mass="4178">MRALRVDRQGAAWIARQIVDLVVLAAGGIGLALPLILPLG</sequence>
<dbReference type="Proteomes" id="UP001055108">
    <property type="component" value="Unassembled WGS sequence"/>
</dbReference>